<name>A0A9D2SPF1_9FIRM</name>
<accession>A0A9D2SPF1</accession>
<comment type="caution">
    <text evidence="2">The sequence shown here is derived from an EMBL/GenBank/DDBJ whole genome shotgun (WGS) entry which is preliminary data.</text>
</comment>
<keyword evidence="1" id="KW-1133">Transmembrane helix</keyword>
<keyword evidence="1" id="KW-0812">Transmembrane</keyword>
<reference evidence="2" key="2">
    <citation type="submission" date="2021-04" db="EMBL/GenBank/DDBJ databases">
        <authorList>
            <person name="Gilroy R."/>
        </authorList>
    </citation>
    <scope>NUCLEOTIDE SEQUENCE</scope>
    <source>
        <strain evidence="2">USAMLcec2-132</strain>
    </source>
</reference>
<keyword evidence="1" id="KW-0472">Membrane</keyword>
<gene>
    <name evidence="2" type="ORF">H9761_02200</name>
</gene>
<protein>
    <recommendedName>
        <fullName evidence="4">DUF4179 domain-containing protein</fullName>
    </recommendedName>
</protein>
<dbReference type="AlphaFoldDB" id="A0A9D2SPF1"/>
<evidence type="ECO:0000256" key="1">
    <source>
        <dbReference type="SAM" id="Phobius"/>
    </source>
</evidence>
<feature type="transmembrane region" description="Helical" evidence="1">
    <location>
        <begin position="32"/>
        <end position="53"/>
    </location>
</feature>
<evidence type="ECO:0000313" key="3">
    <source>
        <dbReference type="Proteomes" id="UP000823891"/>
    </source>
</evidence>
<evidence type="ECO:0000313" key="2">
    <source>
        <dbReference type="EMBL" id="HJC22500.1"/>
    </source>
</evidence>
<organism evidence="2 3">
    <name type="scientific">Candidatus Eisenbergiella merdavium</name>
    <dbReference type="NCBI Taxonomy" id="2838551"/>
    <lineage>
        <taxon>Bacteria</taxon>
        <taxon>Bacillati</taxon>
        <taxon>Bacillota</taxon>
        <taxon>Clostridia</taxon>
        <taxon>Lachnospirales</taxon>
        <taxon>Lachnospiraceae</taxon>
        <taxon>Eisenbergiella</taxon>
    </lineage>
</organism>
<reference evidence="2" key="1">
    <citation type="journal article" date="2021" name="PeerJ">
        <title>Extensive microbial diversity within the chicken gut microbiome revealed by metagenomics and culture.</title>
        <authorList>
            <person name="Gilroy R."/>
            <person name="Ravi A."/>
            <person name="Getino M."/>
            <person name="Pursley I."/>
            <person name="Horton D.L."/>
            <person name="Alikhan N.F."/>
            <person name="Baker D."/>
            <person name="Gharbi K."/>
            <person name="Hall N."/>
            <person name="Watson M."/>
            <person name="Adriaenssens E.M."/>
            <person name="Foster-Nyarko E."/>
            <person name="Jarju S."/>
            <person name="Secka A."/>
            <person name="Antonio M."/>
            <person name="Oren A."/>
            <person name="Chaudhuri R.R."/>
            <person name="La Ragione R."/>
            <person name="Hildebrand F."/>
            <person name="Pallen M.J."/>
        </authorList>
    </citation>
    <scope>NUCLEOTIDE SEQUENCE</scope>
    <source>
        <strain evidence="2">USAMLcec2-132</strain>
    </source>
</reference>
<proteinExistence type="predicted"/>
<dbReference type="Proteomes" id="UP000823891">
    <property type="component" value="Unassembled WGS sequence"/>
</dbReference>
<sequence length="367" mass="40064">MKKEEFCEALGDINERYVEEARAGRKGKKPGWIKWGAMAACFATVTVLGAGMLQGGWIGEKTDTAALDNGEKIVFEKSEVTGSSIHMDGMVTTRQLTEEETAALFPGLSVTADAVFMADNMDTDDLQKRSGCEENTGNIKLIGLEGNIGNIKMIVTTSDVPLLDTEIVGTEESAEINGVNVVAGYFVTDPNSKGEQNAVYYAAFEIGDCKVYLENAGTKEESETTKNQLAEAVQKLTENGEPDFTSVIDNEAGSDLATEQVHTLPRTEKLRVELVAWGGDHFKAIVVDAEENNIFPAGAELSVVFDYETEILLDDGTLMVFNPDEPDTEIIGWEAGTVVSVEFLHYEEYREGDHFYNQLVASHVEAE</sequence>
<evidence type="ECO:0008006" key="4">
    <source>
        <dbReference type="Google" id="ProtNLM"/>
    </source>
</evidence>
<dbReference type="EMBL" id="DWWS01000013">
    <property type="protein sequence ID" value="HJC22500.1"/>
    <property type="molecule type" value="Genomic_DNA"/>
</dbReference>